<reference evidence="6" key="1">
    <citation type="submission" date="2010-09" db="EMBL/GenBank/DDBJ databases">
        <title>The genome sequence of Geomyces destructans 20631-21.</title>
        <authorList>
            <consortium name="The Broad Institute Genome Sequencing Platform"/>
            <person name="Cuomo C.A."/>
            <person name="Blehert D.S."/>
            <person name="Lorch J.M."/>
            <person name="Young S.K."/>
            <person name="Zeng Q."/>
            <person name="Gargeya S."/>
            <person name="Fitzgerald M."/>
            <person name="Haas B."/>
            <person name="Abouelleil A."/>
            <person name="Alvarado L."/>
            <person name="Arachchi H.M."/>
            <person name="Berlin A."/>
            <person name="Brown A."/>
            <person name="Chapman S.B."/>
            <person name="Chen Z."/>
            <person name="Dunbar C."/>
            <person name="Freedman E."/>
            <person name="Gearin G."/>
            <person name="Gellesch M."/>
            <person name="Goldberg J."/>
            <person name="Griggs A."/>
            <person name="Gujja S."/>
            <person name="Heiman D."/>
            <person name="Howarth C."/>
            <person name="Larson L."/>
            <person name="Lui A."/>
            <person name="MacDonald P.J.P."/>
            <person name="Montmayeur A."/>
            <person name="Murphy C."/>
            <person name="Neiman D."/>
            <person name="Pearson M."/>
            <person name="Priest M."/>
            <person name="Roberts A."/>
            <person name="Saif S."/>
            <person name="Shea T."/>
            <person name="Shenoy N."/>
            <person name="Sisk P."/>
            <person name="Stolte C."/>
            <person name="Sykes S."/>
            <person name="Wortman J."/>
            <person name="Nusbaum C."/>
            <person name="Birren B."/>
        </authorList>
    </citation>
    <scope>NUCLEOTIDE SEQUENCE [LARGE SCALE GENOMIC DNA]</scope>
    <source>
        <strain evidence="6">ATCC MYA-4855 / 20631-21</strain>
    </source>
</reference>
<accession>L8GCK3</accession>
<dbReference type="Gene3D" id="3.90.1420.10">
    <property type="entry name" value="Rubisco LSMT, substrate-binding domain"/>
    <property type="match status" value="1"/>
</dbReference>
<dbReference type="PANTHER" id="PTHR13271:SF34">
    <property type="entry name" value="N-LYSINE METHYLTRANSFERASE SETD6"/>
    <property type="match status" value="1"/>
</dbReference>
<evidence type="ECO:0000259" key="4">
    <source>
        <dbReference type="PROSITE" id="PS50280"/>
    </source>
</evidence>
<dbReference type="FunFam" id="3.90.1410.10:FF:000007">
    <property type="entry name" value="Ribosomal lysine N-methyltransferase 4"/>
    <property type="match status" value="1"/>
</dbReference>
<dbReference type="PANTHER" id="PTHR13271">
    <property type="entry name" value="UNCHARACTERIZED PUTATIVE METHYLTRANSFERASE"/>
    <property type="match status" value="1"/>
</dbReference>
<dbReference type="InterPro" id="IPR015353">
    <property type="entry name" value="Rubisco_LSMT_subst-bd"/>
</dbReference>
<dbReference type="OrthoDB" id="341421at2759"/>
<dbReference type="HOGENOM" id="CLU_017135_0_0_1"/>
<gene>
    <name evidence="5" type="ORF">GMDG_00825</name>
</gene>
<dbReference type="PROSITE" id="PS50280">
    <property type="entry name" value="SET"/>
    <property type="match status" value="1"/>
</dbReference>
<dbReference type="FunCoup" id="L8GCK3">
    <property type="interactions" value="271"/>
</dbReference>
<dbReference type="Gene3D" id="3.90.1410.10">
    <property type="entry name" value="set domain protein methyltransferase, domain 1"/>
    <property type="match status" value="1"/>
</dbReference>
<dbReference type="InterPro" id="IPR001214">
    <property type="entry name" value="SET_dom"/>
</dbReference>
<dbReference type="SUPFAM" id="SSF81822">
    <property type="entry name" value="RuBisCo LSMT C-terminal, substrate-binding domain"/>
    <property type="match status" value="1"/>
</dbReference>
<dbReference type="InParanoid" id="L8GCK3"/>
<evidence type="ECO:0000313" key="5">
    <source>
        <dbReference type="EMBL" id="ELR10413.1"/>
    </source>
</evidence>
<dbReference type="SUPFAM" id="SSF82199">
    <property type="entry name" value="SET domain"/>
    <property type="match status" value="1"/>
</dbReference>
<keyword evidence="2" id="KW-0808">Transferase</keyword>
<dbReference type="GO" id="GO:0032259">
    <property type="term" value="P:methylation"/>
    <property type="evidence" value="ECO:0007669"/>
    <property type="project" value="UniProtKB-KW"/>
</dbReference>
<dbReference type="GO" id="GO:0016279">
    <property type="term" value="F:protein-lysine N-methyltransferase activity"/>
    <property type="evidence" value="ECO:0007669"/>
    <property type="project" value="TreeGrafter"/>
</dbReference>
<evidence type="ECO:0000256" key="2">
    <source>
        <dbReference type="ARBA" id="ARBA00022679"/>
    </source>
</evidence>
<keyword evidence="3" id="KW-0949">S-adenosyl-L-methionine</keyword>
<proteinExistence type="predicted"/>
<dbReference type="Pfam" id="PF00856">
    <property type="entry name" value="SET"/>
    <property type="match status" value="1"/>
</dbReference>
<name>L8GCK3_PSED2</name>
<dbReference type="EMBL" id="GL573177">
    <property type="protein sequence ID" value="ELR10413.1"/>
    <property type="molecule type" value="Genomic_DNA"/>
</dbReference>
<sequence length="492" mass="55368">MDDQFDSKTEAFVKWLNHVGVRISAKAELTCLRADGRGRALVAKGDFAEDELIFSVPRTSTLSVKAALPEMLSGRQDISPEDIESMPGWAALTAVIISEGLRPESKWAPYFNVLPTKLDSLVFWSPEELAELQASAVLKKVGKDKAEEIFHQSISKVTPEGTDVDIFHRVASTIMAYAFDIPDIEQEDEEGANEDDLVDDDEQKTSLAMIPLADMLNADADNNARLHYDGEELEMRTINPIKTGEEILNDYGQLPRSDLLRRYGYVTDKYATFDVAEISTSTITDHIYQDLAGELKVYLRAGEIEARLELARREDVYEDAHDVGHATEEWPCISDELVALVYLLLVGEETLAAIQSSKMSFPSRSKMETELVGKALQRILERREREYATTVVEDENLLQSGNHSNRVKMAIQVRMGEKVVLREAKKRREIFKVTTSECSGGKRERGKTMSTFHKRKAGTDKLTLFLSQAISKKTQDIRLLNHFILSLLPHLL</sequence>
<protein>
    <recommendedName>
        <fullName evidence="4">SET domain-containing protein</fullName>
    </recommendedName>
</protein>
<dbReference type="InterPro" id="IPR036464">
    <property type="entry name" value="Rubisco_LSMT_subst-bd_sf"/>
</dbReference>
<dbReference type="GO" id="GO:0005634">
    <property type="term" value="C:nucleus"/>
    <property type="evidence" value="ECO:0007669"/>
    <property type="project" value="TreeGrafter"/>
</dbReference>
<evidence type="ECO:0000256" key="1">
    <source>
        <dbReference type="ARBA" id="ARBA00022603"/>
    </source>
</evidence>
<dbReference type="VEuPathDB" id="FungiDB:GMDG_00825"/>
<dbReference type="STRING" id="658429.L8GCK3"/>
<dbReference type="InterPro" id="IPR050600">
    <property type="entry name" value="SETD3_SETD6_MTase"/>
</dbReference>
<dbReference type="Proteomes" id="UP000011064">
    <property type="component" value="Unassembled WGS sequence"/>
</dbReference>
<organism evidence="5 6">
    <name type="scientific">Pseudogymnoascus destructans (strain ATCC MYA-4855 / 20631-21)</name>
    <name type="common">Bat white-nose syndrome fungus</name>
    <name type="synonym">Geomyces destructans</name>
    <dbReference type="NCBI Taxonomy" id="658429"/>
    <lineage>
        <taxon>Eukaryota</taxon>
        <taxon>Fungi</taxon>
        <taxon>Dikarya</taxon>
        <taxon>Ascomycota</taxon>
        <taxon>Pezizomycotina</taxon>
        <taxon>Leotiomycetes</taxon>
        <taxon>Thelebolales</taxon>
        <taxon>Thelebolaceae</taxon>
        <taxon>Pseudogymnoascus</taxon>
    </lineage>
</organism>
<keyword evidence="1" id="KW-0489">Methyltransferase</keyword>
<dbReference type="InterPro" id="IPR046341">
    <property type="entry name" value="SET_dom_sf"/>
</dbReference>
<feature type="domain" description="SET" evidence="4">
    <location>
        <begin position="27"/>
        <end position="252"/>
    </location>
</feature>
<dbReference type="Pfam" id="PF09273">
    <property type="entry name" value="Rubis-subs-bind"/>
    <property type="match status" value="1"/>
</dbReference>
<dbReference type="AlphaFoldDB" id="L8GCK3"/>
<evidence type="ECO:0000313" key="6">
    <source>
        <dbReference type="Proteomes" id="UP000011064"/>
    </source>
</evidence>
<keyword evidence="6" id="KW-1185">Reference proteome</keyword>
<evidence type="ECO:0000256" key="3">
    <source>
        <dbReference type="ARBA" id="ARBA00022691"/>
    </source>
</evidence>